<proteinExistence type="predicted"/>
<dbReference type="AlphaFoldDB" id="A0A9D4QQR7"/>
<protein>
    <submittedName>
        <fullName evidence="2">Uncharacterized protein</fullName>
    </submittedName>
</protein>
<name>A0A9D4QQR7_DREPO</name>
<evidence type="ECO:0000313" key="3">
    <source>
        <dbReference type="Proteomes" id="UP000828390"/>
    </source>
</evidence>
<evidence type="ECO:0000313" key="2">
    <source>
        <dbReference type="EMBL" id="KAH3839909.1"/>
    </source>
</evidence>
<sequence length="177" mass="20539">MKIQEKNLNETNKYINNIHTNAKPTNLENLAKLLVSKTELEILAILKDKLSDSDPDPSNDPTTSNTKLQTSSTTTLPESQQQLQASAISQQSQQLRSKQTIINHNHLTQTRQRHQQQPYCYYYNKWPYNSHKQCHYHRAMRTHTMLYQPNHGAWHTGAPPLFRPSPGTFTVTIRQLY</sequence>
<organism evidence="2 3">
    <name type="scientific">Dreissena polymorpha</name>
    <name type="common">Zebra mussel</name>
    <name type="synonym">Mytilus polymorpha</name>
    <dbReference type="NCBI Taxonomy" id="45954"/>
    <lineage>
        <taxon>Eukaryota</taxon>
        <taxon>Metazoa</taxon>
        <taxon>Spiralia</taxon>
        <taxon>Lophotrochozoa</taxon>
        <taxon>Mollusca</taxon>
        <taxon>Bivalvia</taxon>
        <taxon>Autobranchia</taxon>
        <taxon>Heteroconchia</taxon>
        <taxon>Euheterodonta</taxon>
        <taxon>Imparidentia</taxon>
        <taxon>Neoheterodontei</taxon>
        <taxon>Myida</taxon>
        <taxon>Dreissenoidea</taxon>
        <taxon>Dreissenidae</taxon>
        <taxon>Dreissena</taxon>
    </lineage>
</organism>
<gene>
    <name evidence="2" type="ORF">DPMN_113349</name>
</gene>
<dbReference type="EMBL" id="JAIWYP010000004">
    <property type="protein sequence ID" value="KAH3839909.1"/>
    <property type="molecule type" value="Genomic_DNA"/>
</dbReference>
<accession>A0A9D4QQR7</accession>
<comment type="caution">
    <text evidence="2">The sequence shown here is derived from an EMBL/GenBank/DDBJ whole genome shotgun (WGS) entry which is preliminary data.</text>
</comment>
<keyword evidence="3" id="KW-1185">Reference proteome</keyword>
<feature type="region of interest" description="Disordered" evidence="1">
    <location>
        <begin position="50"/>
        <end position="81"/>
    </location>
</feature>
<reference evidence="2" key="1">
    <citation type="journal article" date="2019" name="bioRxiv">
        <title>The Genome of the Zebra Mussel, Dreissena polymorpha: A Resource for Invasive Species Research.</title>
        <authorList>
            <person name="McCartney M.A."/>
            <person name="Auch B."/>
            <person name="Kono T."/>
            <person name="Mallez S."/>
            <person name="Zhang Y."/>
            <person name="Obille A."/>
            <person name="Becker A."/>
            <person name="Abrahante J.E."/>
            <person name="Garbe J."/>
            <person name="Badalamenti J.P."/>
            <person name="Herman A."/>
            <person name="Mangelson H."/>
            <person name="Liachko I."/>
            <person name="Sullivan S."/>
            <person name="Sone E.D."/>
            <person name="Koren S."/>
            <person name="Silverstein K.A.T."/>
            <person name="Beckman K.B."/>
            <person name="Gohl D.M."/>
        </authorList>
    </citation>
    <scope>NUCLEOTIDE SEQUENCE</scope>
    <source>
        <strain evidence="2">Duluth1</strain>
        <tissue evidence="2">Whole animal</tissue>
    </source>
</reference>
<evidence type="ECO:0000256" key="1">
    <source>
        <dbReference type="SAM" id="MobiDB-lite"/>
    </source>
</evidence>
<reference evidence="2" key="2">
    <citation type="submission" date="2020-11" db="EMBL/GenBank/DDBJ databases">
        <authorList>
            <person name="McCartney M.A."/>
            <person name="Auch B."/>
            <person name="Kono T."/>
            <person name="Mallez S."/>
            <person name="Becker A."/>
            <person name="Gohl D.M."/>
            <person name="Silverstein K.A.T."/>
            <person name="Koren S."/>
            <person name="Bechman K.B."/>
            <person name="Herman A."/>
            <person name="Abrahante J.E."/>
            <person name="Garbe J."/>
        </authorList>
    </citation>
    <scope>NUCLEOTIDE SEQUENCE</scope>
    <source>
        <strain evidence="2">Duluth1</strain>
        <tissue evidence="2">Whole animal</tissue>
    </source>
</reference>
<feature type="compositionally biased region" description="Polar residues" evidence="1">
    <location>
        <begin position="67"/>
        <end position="78"/>
    </location>
</feature>
<dbReference type="Proteomes" id="UP000828390">
    <property type="component" value="Unassembled WGS sequence"/>
</dbReference>